<keyword evidence="3" id="KW-1185">Reference proteome</keyword>
<gene>
    <name evidence="2" type="ORF">K435DRAFT_829746</name>
</gene>
<dbReference type="PANTHER" id="PTHR17630:SF44">
    <property type="entry name" value="PROTEIN AIM2"/>
    <property type="match status" value="1"/>
</dbReference>
<protein>
    <submittedName>
        <fullName evidence="2">Dienelactone hydrolase endo-1,3,1,4-beta-D-glucanase</fullName>
    </submittedName>
</protein>
<proteinExistence type="predicted"/>
<dbReference type="AlphaFoldDB" id="A0A4S8LR84"/>
<organism evidence="2 3">
    <name type="scientific">Dendrothele bispora (strain CBS 962.96)</name>
    <dbReference type="NCBI Taxonomy" id="1314807"/>
    <lineage>
        <taxon>Eukaryota</taxon>
        <taxon>Fungi</taxon>
        <taxon>Dikarya</taxon>
        <taxon>Basidiomycota</taxon>
        <taxon>Agaricomycotina</taxon>
        <taxon>Agaricomycetes</taxon>
        <taxon>Agaricomycetidae</taxon>
        <taxon>Agaricales</taxon>
        <taxon>Agaricales incertae sedis</taxon>
        <taxon>Dendrothele</taxon>
    </lineage>
</organism>
<evidence type="ECO:0000313" key="2">
    <source>
        <dbReference type="EMBL" id="THU91937.1"/>
    </source>
</evidence>
<dbReference type="Gene3D" id="3.40.50.1820">
    <property type="entry name" value="alpha/beta hydrolase"/>
    <property type="match status" value="1"/>
</dbReference>
<dbReference type="EMBL" id="ML179293">
    <property type="protein sequence ID" value="THU91937.1"/>
    <property type="molecule type" value="Genomic_DNA"/>
</dbReference>
<evidence type="ECO:0000313" key="3">
    <source>
        <dbReference type="Proteomes" id="UP000297245"/>
    </source>
</evidence>
<dbReference type="SUPFAM" id="SSF53474">
    <property type="entry name" value="alpha/beta-Hydrolases"/>
    <property type="match status" value="1"/>
</dbReference>
<name>A0A4S8LR84_DENBC</name>
<evidence type="ECO:0000259" key="1">
    <source>
        <dbReference type="Pfam" id="PF01738"/>
    </source>
</evidence>
<sequence>MSLCDDCVKGVTHEGTPSGSFETINGVKCYVATPEGDYDKTKVLLFLTDVFGMKLNNNLLLADDFARNGYKTVMPDYLNDDPIPVDAMEKGEFDITKWFPNHGAEQTRPGIDKVVEALKGQGVEKFSATGYCFGARYVFDLAFTNLISVSVVSHPSLLKVPDDIQNYLSSSKAPLLINSCTIDQMFPMENAKITDEILGEGKFAPGYKRAFFEGMTHGFAVRGDMSKKEVKEAKEGAFKEAVMWLKKYF</sequence>
<dbReference type="InterPro" id="IPR002925">
    <property type="entry name" value="Dienelactn_hydro"/>
</dbReference>
<dbReference type="InterPro" id="IPR029058">
    <property type="entry name" value="AB_hydrolase_fold"/>
</dbReference>
<dbReference type="OrthoDB" id="17560at2759"/>
<reference evidence="2 3" key="1">
    <citation type="journal article" date="2019" name="Nat. Ecol. Evol.">
        <title>Megaphylogeny resolves global patterns of mushroom evolution.</title>
        <authorList>
            <person name="Varga T."/>
            <person name="Krizsan K."/>
            <person name="Foldi C."/>
            <person name="Dima B."/>
            <person name="Sanchez-Garcia M."/>
            <person name="Sanchez-Ramirez S."/>
            <person name="Szollosi G.J."/>
            <person name="Szarkandi J.G."/>
            <person name="Papp V."/>
            <person name="Albert L."/>
            <person name="Andreopoulos W."/>
            <person name="Angelini C."/>
            <person name="Antonin V."/>
            <person name="Barry K.W."/>
            <person name="Bougher N.L."/>
            <person name="Buchanan P."/>
            <person name="Buyck B."/>
            <person name="Bense V."/>
            <person name="Catcheside P."/>
            <person name="Chovatia M."/>
            <person name="Cooper J."/>
            <person name="Damon W."/>
            <person name="Desjardin D."/>
            <person name="Finy P."/>
            <person name="Geml J."/>
            <person name="Haridas S."/>
            <person name="Hughes K."/>
            <person name="Justo A."/>
            <person name="Karasinski D."/>
            <person name="Kautmanova I."/>
            <person name="Kiss B."/>
            <person name="Kocsube S."/>
            <person name="Kotiranta H."/>
            <person name="LaButti K.M."/>
            <person name="Lechner B.E."/>
            <person name="Liimatainen K."/>
            <person name="Lipzen A."/>
            <person name="Lukacs Z."/>
            <person name="Mihaltcheva S."/>
            <person name="Morgado L.N."/>
            <person name="Niskanen T."/>
            <person name="Noordeloos M.E."/>
            <person name="Ohm R.A."/>
            <person name="Ortiz-Santana B."/>
            <person name="Ovrebo C."/>
            <person name="Racz N."/>
            <person name="Riley R."/>
            <person name="Savchenko A."/>
            <person name="Shiryaev A."/>
            <person name="Soop K."/>
            <person name="Spirin V."/>
            <person name="Szebenyi C."/>
            <person name="Tomsovsky M."/>
            <person name="Tulloss R.E."/>
            <person name="Uehling J."/>
            <person name="Grigoriev I.V."/>
            <person name="Vagvolgyi C."/>
            <person name="Papp T."/>
            <person name="Martin F.M."/>
            <person name="Miettinen O."/>
            <person name="Hibbett D.S."/>
            <person name="Nagy L.G."/>
        </authorList>
    </citation>
    <scope>NUCLEOTIDE SEQUENCE [LARGE SCALE GENOMIC DNA]</scope>
    <source>
        <strain evidence="2 3">CBS 962.96</strain>
    </source>
</reference>
<feature type="domain" description="Dienelactone hydrolase" evidence="1">
    <location>
        <begin position="28"/>
        <end position="248"/>
    </location>
</feature>
<accession>A0A4S8LR84</accession>
<dbReference type="Proteomes" id="UP000297245">
    <property type="component" value="Unassembled WGS sequence"/>
</dbReference>
<dbReference type="GO" id="GO:0016787">
    <property type="term" value="F:hydrolase activity"/>
    <property type="evidence" value="ECO:0007669"/>
    <property type="project" value="UniProtKB-KW"/>
</dbReference>
<keyword evidence="2" id="KW-0378">Hydrolase</keyword>
<dbReference type="Pfam" id="PF01738">
    <property type="entry name" value="DLH"/>
    <property type="match status" value="1"/>
</dbReference>
<dbReference type="PANTHER" id="PTHR17630">
    <property type="entry name" value="DIENELACTONE HYDROLASE"/>
    <property type="match status" value="1"/>
</dbReference>